<dbReference type="PROSITE" id="PS51375">
    <property type="entry name" value="PPR"/>
    <property type="match status" value="1"/>
</dbReference>
<protein>
    <recommendedName>
        <fullName evidence="5">Pentatricopeptide repeat-containing protein</fullName>
    </recommendedName>
</protein>
<dbReference type="OrthoDB" id="1882346at2759"/>
<dbReference type="Proteomes" id="UP000631114">
    <property type="component" value="Unassembled WGS sequence"/>
</dbReference>
<dbReference type="Pfam" id="PF01535">
    <property type="entry name" value="PPR"/>
    <property type="match status" value="1"/>
</dbReference>
<evidence type="ECO:0000313" key="3">
    <source>
        <dbReference type="EMBL" id="KAF9594831.1"/>
    </source>
</evidence>
<evidence type="ECO:0000256" key="2">
    <source>
        <dbReference type="PROSITE-ProRule" id="PRU00708"/>
    </source>
</evidence>
<evidence type="ECO:0008006" key="5">
    <source>
        <dbReference type="Google" id="ProtNLM"/>
    </source>
</evidence>
<dbReference type="Gene3D" id="1.25.40.10">
    <property type="entry name" value="Tetratricopeptide repeat domain"/>
    <property type="match status" value="1"/>
</dbReference>
<organism evidence="3 4">
    <name type="scientific">Coptis chinensis</name>
    <dbReference type="NCBI Taxonomy" id="261450"/>
    <lineage>
        <taxon>Eukaryota</taxon>
        <taxon>Viridiplantae</taxon>
        <taxon>Streptophyta</taxon>
        <taxon>Embryophyta</taxon>
        <taxon>Tracheophyta</taxon>
        <taxon>Spermatophyta</taxon>
        <taxon>Magnoliopsida</taxon>
        <taxon>Ranunculales</taxon>
        <taxon>Ranunculaceae</taxon>
        <taxon>Coptidoideae</taxon>
        <taxon>Coptis</taxon>
    </lineage>
</organism>
<dbReference type="InterPro" id="IPR050421">
    <property type="entry name" value="PPR"/>
</dbReference>
<evidence type="ECO:0000313" key="4">
    <source>
        <dbReference type="Proteomes" id="UP000631114"/>
    </source>
</evidence>
<dbReference type="InterPro" id="IPR002885">
    <property type="entry name" value="PPR_rpt"/>
</dbReference>
<dbReference type="InterPro" id="IPR011990">
    <property type="entry name" value="TPR-like_helical_dom_sf"/>
</dbReference>
<proteinExistence type="predicted"/>
<gene>
    <name evidence="3" type="ORF">IFM89_034814</name>
</gene>
<keyword evidence="1" id="KW-0677">Repeat</keyword>
<feature type="repeat" description="PPR" evidence="2">
    <location>
        <begin position="102"/>
        <end position="136"/>
    </location>
</feature>
<dbReference type="AlphaFoldDB" id="A0A835H8W0"/>
<dbReference type="NCBIfam" id="TIGR00756">
    <property type="entry name" value="PPR"/>
    <property type="match status" value="1"/>
</dbReference>
<accession>A0A835H8W0</accession>
<name>A0A835H8W0_9MAGN</name>
<evidence type="ECO:0000256" key="1">
    <source>
        <dbReference type="ARBA" id="ARBA00022737"/>
    </source>
</evidence>
<reference evidence="3 4" key="1">
    <citation type="submission" date="2020-10" db="EMBL/GenBank/DDBJ databases">
        <title>The Coptis chinensis genome and diversification of protoberbering-type alkaloids.</title>
        <authorList>
            <person name="Wang B."/>
            <person name="Shu S."/>
            <person name="Song C."/>
            <person name="Liu Y."/>
        </authorList>
    </citation>
    <scope>NUCLEOTIDE SEQUENCE [LARGE SCALE GENOMIC DNA]</scope>
    <source>
        <strain evidence="3">HL-2020</strain>
        <tissue evidence="3">Leaf</tissue>
    </source>
</reference>
<sequence length="213" mass="23144">MMIIWWVFLLMHRKKNEFEEARRLMEDFWSLRKFPLGHMYGIWIRDLVQAGKLDGAMDFWQSKKLMERFVVECVIEMGWTWKEVTEENVKVFDKVSQRGISDVVSWNSIVGVFVRSGEVGRALNMFGGMNSRGVGLRADVASLVNILPACASVGALMQGCCGGLVQVCVVYAGGVKCGGVVKSAQSGGVKCGVVCWVAAATVASGVGGGGCCC</sequence>
<dbReference type="PANTHER" id="PTHR47928:SF146">
    <property type="entry name" value="DYW DOMAIN-CONTAINING PROTEIN"/>
    <property type="match status" value="1"/>
</dbReference>
<dbReference type="EMBL" id="JADFTS010000008">
    <property type="protein sequence ID" value="KAF9594831.1"/>
    <property type="molecule type" value="Genomic_DNA"/>
</dbReference>
<comment type="caution">
    <text evidence="3">The sequence shown here is derived from an EMBL/GenBank/DDBJ whole genome shotgun (WGS) entry which is preliminary data.</text>
</comment>
<keyword evidence="4" id="KW-1185">Reference proteome</keyword>
<dbReference type="PANTHER" id="PTHR47928">
    <property type="entry name" value="REPEAT-CONTAINING PROTEIN, PUTATIVE-RELATED"/>
    <property type="match status" value="1"/>
</dbReference>